<feature type="transmembrane region" description="Helical" evidence="12">
    <location>
        <begin position="803"/>
        <end position="826"/>
    </location>
</feature>
<dbReference type="InterPro" id="IPR028082">
    <property type="entry name" value="Peripla_BP_I"/>
</dbReference>
<feature type="chain" id="PRO_5034087192" evidence="13">
    <location>
        <begin position="21"/>
        <end position="845"/>
    </location>
</feature>
<dbReference type="SUPFAM" id="SSF53822">
    <property type="entry name" value="Periplasmic binding protein-like I"/>
    <property type="match status" value="1"/>
</dbReference>
<dbReference type="Gene3D" id="3.40.50.2300">
    <property type="match status" value="2"/>
</dbReference>
<feature type="transmembrane region" description="Helical" evidence="12">
    <location>
        <begin position="648"/>
        <end position="671"/>
    </location>
</feature>
<dbReference type="InterPro" id="IPR017979">
    <property type="entry name" value="GPCR_3_CS"/>
</dbReference>
<evidence type="ECO:0000313" key="16">
    <source>
        <dbReference type="Proteomes" id="UP000694620"/>
    </source>
</evidence>
<dbReference type="GeneTree" id="ENSGT00940000162782"/>
<keyword evidence="3" id="KW-1003">Cell membrane</keyword>
<dbReference type="Gene3D" id="2.10.50.30">
    <property type="entry name" value="GPCR, family 3, nine cysteines domain"/>
    <property type="match status" value="1"/>
</dbReference>
<keyword evidence="4 12" id="KW-0812">Transmembrane</keyword>
<evidence type="ECO:0000313" key="15">
    <source>
        <dbReference type="Ensembl" id="ENSECRP00000016576.1"/>
    </source>
</evidence>
<feature type="transmembrane region" description="Helical" evidence="12">
    <location>
        <begin position="692"/>
        <end position="712"/>
    </location>
</feature>
<dbReference type="CDD" id="cd15283">
    <property type="entry name" value="7tmC_V2R_pheromone"/>
    <property type="match status" value="1"/>
</dbReference>
<dbReference type="Pfam" id="PF00003">
    <property type="entry name" value="7tm_3"/>
    <property type="match status" value="1"/>
</dbReference>
<dbReference type="PROSITE" id="PS00981">
    <property type="entry name" value="G_PROTEIN_RECEP_F3_3"/>
    <property type="match status" value="1"/>
</dbReference>
<evidence type="ECO:0000256" key="4">
    <source>
        <dbReference type="ARBA" id="ARBA00022692"/>
    </source>
</evidence>
<dbReference type="GO" id="GO:0004930">
    <property type="term" value="F:G protein-coupled receptor activity"/>
    <property type="evidence" value="ECO:0007669"/>
    <property type="project" value="UniProtKB-KW"/>
</dbReference>
<dbReference type="InterPro" id="IPR038550">
    <property type="entry name" value="GPCR_3_9-Cys_sf"/>
</dbReference>
<dbReference type="PRINTS" id="PR00248">
    <property type="entry name" value="GPCRMGR"/>
</dbReference>
<sequence>MIHVLHTVVYLVLVLPACSTEEPSCKFQERFQLSSLYKKGDIILGGIFEVSAKTIAPDMSFQSKPDEWKCEGFDISIFQRAQTMVFAIEEINKDPHLLRNITLGYILYDNCVKLPVSLRAATALIGGLDGVFTDYNCQGLPPVLAIVGDPTSTNSIAISRLLGVFHIPMISYYATCPCLSNKQEHPSFFRTIPSDAFQVKAMVEIIKHFRWTWIGAIASEDDYGQYAITTFSEEIRNIACISFMETIPKVNQKPKILTILNKIRQSTATAIIIFASGVDITALVKEIVLQNITGKQWIASDGWSTSSALAKKENFPSFGGTIGITIRRGEIPGLEKFLLQVKPNFDLNNQLRNKTNQVLPSKICTGTEKLEITQTAYTNVLQLRGSYNVYKAVYALAHALHNMISCENGTGPFKNNTCANVQNIQPWQLLHYLRHVNFTNHLGETVAFDENGDVLGIYDIVNWQWTAGGYVKIQTIGSFDQSSTHGKGLFLNESNIQWNFDSGKVPVSVCSNSCQPGTRKAFRKGEPICCFDCVPCADGEISNSIECIQCPRDQWSNPGRNCCLLKEVEFLSYSDAMGITLTTAALFGASFSCMVLAIFIHHRYTPVVKANNSEMSFVLLVSLTLCFLCSLCFIGQPSNFTCIIRHVVFGISFVVCVSSILVKTIVVLMAFTATLPGNNTMKWFGVMQQRCTIFFLTCVQSLICTFWLTTAPPFPTQNTLSQNAKILLECNIGSSIGFSCLLGYIGLLACICFFLAFLARNLPDTFNEAKFITFSMLIFCTVWITFIPAYISSPGKYTVAVEVFAILASSFGLLFLIFAPKCYIIILKPKSNSRKALMGRSNVTK</sequence>
<keyword evidence="8 12" id="KW-0472">Membrane</keyword>
<evidence type="ECO:0000256" key="1">
    <source>
        <dbReference type="ARBA" id="ARBA00004651"/>
    </source>
</evidence>
<reference evidence="15" key="1">
    <citation type="submission" date="2021-06" db="EMBL/GenBank/DDBJ databases">
        <authorList>
            <consortium name="Wellcome Sanger Institute Data Sharing"/>
        </authorList>
    </citation>
    <scope>NUCLEOTIDE SEQUENCE [LARGE SCALE GENOMIC DNA]</scope>
</reference>
<evidence type="ECO:0000256" key="11">
    <source>
        <dbReference type="ARBA" id="ARBA00023224"/>
    </source>
</evidence>
<dbReference type="InterPro" id="IPR000068">
    <property type="entry name" value="GPCR_3_Ca_sens_rcpt-rel"/>
</dbReference>
<evidence type="ECO:0000256" key="8">
    <source>
        <dbReference type="ARBA" id="ARBA00023136"/>
    </source>
</evidence>
<evidence type="ECO:0000256" key="12">
    <source>
        <dbReference type="SAM" id="Phobius"/>
    </source>
</evidence>
<evidence type="ECO:0000256" key="9">
    <source>
        <dbReference type="ARBA" id="ARBA00023170"/>
    </source>
</evidence>
<evidence type="ECO:0000256" key="6">
    <source>
        <dbReference type="ARBA" id="ARBA00022989"/>
    </source>
</evidence>
<name>A0A8C4SEX5_ERPCA</name>
<dbReference type="PROSITE" id="PS50259">
    <property type="entry name" value="G_PROTEIN_RECEP_F3_4"/>
    <property type="match status" value="1"/>
</dbReference>
<evidence type="ECO:0000256" key="10">
    <source>
        <dbReference type="ARBA" id="ARBA00023180"/>
    </source>
</evidence>
<feature type="transmembrane region" description="Helical" evidence="12">
    <location>
        <begin position="771"/>
        <end position="791"/>
    </location>
</feature>
<keyword evidence="9" id="KW-0675">Receptor</keyword>
<keyword evidence="11" id="KW-0807">Transducer</keyword>
<dbReference type="InterPro" id="IPR004073">
    <property type="entry name" value="GPCR_3_vmron_rcpt_2"/>
</dbReference>
<dbReference type="InterPro" id="IPR017978">
    <property type="entry name" value="GPCR_3_C"/>
</dbReference>
<evidence type="ECO:0000259" key="14">
    <source>
        <dbReference type="PROSITE" id="PS50259"/>
    </source>
</evidence>
<dbReference type="AlphaFoldDB" id="A0A8C4SEX5"/>
<dbReference type="PRINTS" id="PR01535">
    <property type="entry name" value="VOMERONASL2R"/>
</dbReference>
<keyword evidence="5 13" id="KW-0732">Signal</keyword>
<dbReference type="InterPro" id="IPR001828">
    <property type="entry name" value="ANF_lig-bd_rcpt"/>
</dbReference>
<dbReference type="FunFam" id="3.40.50.2300:FF:000682">
    <property type="entry name" value="Vomeronasal 2 receptor, x4"/>
    <property type="match status" value="1"/>
</dbReference>
<dbReference type="Pfam" id="PF07562">
    <property type="entry name" value="NCD3G"/>
    <property type="match status" value="1"/>
</dbReference>
<evidence type="ECO:0000256" key="7">
    <source>
        <dbReference type="ARBA" id="ARBA00023040"/>
    </source>
</evidence>
<dbReference type="PANTHER" id="PTHR24061:SF418">
    <property type="entry name" value="C-FAMILY ODORANT RECEPTOR OLFCQ19-RELATED"/>
    <property type="match status" value="1"/>
</dbReference>
<feature type="transmembrane region" description="Helical" evidence="12">
    <location>
        <begin position="617"/>
        <end position="636"/>
    </location>
</feature>
<dbReference type="Ensembl" id="ENSECRT00000016871.1">
    <property type="protein sequence ID" value="ENSECRP00000016576.1"/>
    <property type="gene ID" value="ENSECRG00000011033.1"/>
</dbReference>
<reference evidence="15" key="2">
    <citation type="submission" date="2025-08" db="UniProtKB">
        <authorList>
            <consortium name="Ensembl"/>
        </authorList>
    </citation>
    <scope>IDENTIFICATION</scope>
</reference>
<keyword evidence="6 12" id="KW-1133">Transmembrane helix</keyword>
<dbReference type="FunFam" id="3.40.50.2300:FF:000016">
    <property type="entry name" value="Taste 1 receptor member 2"/>
    <property type="match status" value="1"/>
</dbReference>
<evidence type="ECO:0000256" key="3">
    <source>
        <dbReference type="ARBA" id="ARBA00022475"/>
    </source>
</evidence>
<comment type="similarity">
    <text evidence="2">Belongs to the G-protein coupled receptor 3 family.</text>
</comment>
<keyword evidence="10" id="KW-0325">Glycoprotein</keyword>
<keyword evidence="16" id="KW-1185">Reference proteome</keyword>
<evidence type="ECO:0000256" key="2">
    <source>
        <dbReference type="ARBA" id="ARBA00007242"/>
    </source>
</evidence>
<dbReference type="InterPro" id="IPR000337">
    <property type="entry name" value="GPCR_3"/>
</dbReference>
<dbReference type="Pfam" id="PF01094">
    <property type="entry name" value="ANF_receptor"/>
    <property type="match status" value="1"/>
</dbReference>
<evidence type="ECO:0000256" key="5">
    <source>
        <dbReference type="ARBA" id="ARBA00022729"/>
    </source>
</evidence>
<feature type="transmembrane region" description="Helical" evidence="12">
    <location>
        <begin position="576"/>
        <end position="597"/>
    </location>
</feature>
<feature type="transmembrane region" description="Helical" evidence="12">
    <location>
        <begin position="732"/>
        <end position="759"/>
    </location>
</feature>
<dbReference type="InterPro" id="IPR011500">
    <property type="entry name" value="GPCR_3_9-Cys_dom"/>
</dbReference>
<dbReference type="PANTHER" id="PTHR24061">
    <property type="entry name" value="CALCIUM-SENSING RECEPTOR-RELATED"/>
    <property type="match status" value="1"/>
</dbReference>
<accession>A0A8C4SEX5</accession>
<evidence type="ECO:0000256" key="13">
    <source>
        <dbReference type="SAM" id="SignalP"/>
    </source>
</evidence>
<organism evidence="15 16">
    <name type="scientific">Erpetoichthys calabaricus</name>
    <name type="common">Rope fish</name>
    <name type="synonym">Calamoichthys calabaricus</name>
    <dbReference type="NCBI Taxonomy" id="27687"/>
    <lineage>
        <taxon>Eukaryota</taxon>
        <taxon>Metazoa</taxon>
        <taxon>Chordata</taxon>
        <taxon>Craniata</taxon>
        <taxon>Vertebrata</taxon>
        <taxon>Euteleostomi</taxon>
        <taxon>Actinopterygii</taxon>
        <taxon>Polypteriformes</taxon>
        <taxon>Polypteridae</taxon>
        <taxon>Erpetoichthys</taxon>
    </lineage>
</organism>
<dbReference type="Proteomes" id="UP000694620">
    <property type="component" value="Chromosome 2"/>
</dbReference>
<comment type="subcellular location">
    <subcellularLocation>
        <location evidence="1">Cell membrane</location>
        <topology evidence="1">Multi-pass membrane protein</topology>
    </subcellularLocation>
</comment>
<feature type="domain" description="G-protein coupled receptors family 3 profile" evidence="14">
    <location>
        <begin position="577"/>
        <end position="841"/>
    </location>
</feature>
<dbReference type="FunFam" id="2.10.50.30:FF:000002">
    <property type="entry name" value="Vomeronasal 2 receptor, h1"/>
    <property type="match status" value="1"/>
</dbReference>
<feature type="signal peptide" evidence="13">
    <location>
        <begin position="1"/>
        <end position="20"/>
    </location>
</feature>
<proteinExistence type="inferred from homology"/>
<reference evidence="15" key="3">
    <citation type="submission" date="2025-09" db="UniProtKB">
        <authorList>
            <consortium name="Ensembl"/>
        </authorList>
    </citation>
    <scope>IDENTIFICATION</scope>
</reference>
<protein>
    <submittedName>
        <fullName evidence="15">Extracellular calcium-sensing receptor-like</fullName>
    </submittedName>
</protein>
<keyword evidence="7" id="KW-0297">G-protein coupled receptor</keyword>
<dbReference type="GO" id="GO:0005886">
    <property type="term" value="C:plasma membrane"/>
    <property type="evidence" value="ECO:0007669"/>
    <property type="project" value="UniProtKB-SubCell"/>
</dbReference>